<dbReference type="InterPro" id="IPR002686">
    <property type="entry name" value="Transposase_17"/>
</dbReference>
<dbReference type="SUPFAM" id="SSF143422">
    <property type="entry name" value="Transposase IS200-like"/>
    <property type="match status" value="1"/>
</dbReference>
<dbReference type="SMART" id="SM01321">
    <property type="entry name" value="Y1_Tnp"/>
    <property type="match status" value="1"/>
</dbReference>
<dbReference type="GO" id="GO:0003677">
    <property type="term" value="F:DNA binding"/>
    <property type="evidence" value="ECO:0007669"/>
    <property type="project" value="InterPro"/>
</dbReference>
<evidence type="ECO:0000259" key="1">
    <source>
        <dbReference type="SMART" id="SM01321"/>
    </source>
</evidence>
<dbReference type="GO" id="GO:0006313">
    <property type="term" value="P:DNA transposition"/>
    <property type="evidence" value="ECO:0007669"/>
    <property type="project" value="InterPro"/>
</dbReference>
<sequence>MPRRARFCPAGYPVHLIQRGNNRQAIFTCDADMAAYANWLTEGAGRFGVAVHGWVFMTNHVHLVATPGHDDSLSQLMQFLGRLYVRHFNYKYTRSGTLFEGRFKTSIVEEDHYLLTCLRYIELNPVRAGLVRHPGDYHWSSFGAHACGTKPRLWSPHGRYLTLGRNGKQRRQAWRALINETLDMRVMAKVRHCANTGLVLGTQTFREQVRQLRN</sequence>
<proteinExistence type="predicted"/>
<dbReference type="PANTHER" id="PTHR34322:SF2">
    <property type="entry name" value="TRANSPOSASE IS200-LIKE DOMAIN-CONTAINING PROTEIN"/>
    <property type="match status" value="1"/>
</dbReference>
<keyword evidence="3" id="KW-1185">Reference proteome</keyword>
<dbReference type="EMBL" id="JAZHOG010000001">
    <property type="protein sequence ID" value="MEJ8566537.1"/>
    <property type="molecule type" value="Genomic_DNA"/>
</dbReference>
<dbReference type="GO" id="GO:0004803">
    <property type="term" value="F:transposase activity"/>
    <property type="evidence" value="ECO:0007669"/>
    <property type="project" value="InterPro"/>
</dbReference>
<reference evidence="2 3" key="1">
    <citation type="submission" date="2024-02" db="EMBL/GenBank/DDBJ databases">
        <title>A novel Wenzhouxiangellaceae bacterium, isolated from coastal sediments.</title>
        <authorList>
            <person name="Du Z.-J."/>
            <person name="Ye Y.-Q."/>
            <person name="Zhang X.-Y."/>
        </authorList>
    </citation>
    <scope>NUCLEOTIDE SEQUENCE [LARGE SCALE GENOMIC DNA]</scope>
    <source>
        <strain evidence="2 3">CH-27</strain>
    </source>
</reference>
<accession>A0AAW9R6R8</accession>
<dbReference type="Proteomes" id="UP001359886">
    <property type="component" value="Unassembled WGS sequence"/>
</dbReference>
<dbReference type="Gene3D" id="3.30.70.1290">
    <property type="entry name" value="Transposase IS200-like"/>
    <property type="match status" value="1"/>
</dbReference>
<evidence type="ECO:0000313" key="2">
    <source>
        <dbReference type="EMBL" id="MEJ8566537.1"/>
    </source>
</evidence>
<dbReference type="AlphaFoldDB" id="A0AAW9R6R8"/>
<feature type="domain" description="Transposase IS200-like" evidence="1">
    <location>
        <begin position="9"/>
        <end position="124"/>
    </location>
</feature>
<dbReference type="PANTHER" id="PTHR34322">
    <property type="entry name" value="TRANSPOSASE, Y1_TNP DOMAIN-CONTAINING"/>
    <property type="match status" value="1"/>
</dbReference>
<dbReference type="Pfam" id="PF01797">
    <property type="entry name" value="Y1_Tnp"/>
    <property type="match status" value="1"/>
</dbReference>
<comment type="caution">
    <text evidence="2">The sequence shown here is derived from an EMBL/GenBank/DDBJ whole genome shotgun (WGS) entry which is preliminary data.</text>
</comment>
<protein>
    <submittedName>
        <fullName evidence="2">Transposase</fullName>
    </submittedName>
</protein>
<dbReference type="InterPro" id="IPR036515">
    <property type="entry name" value="Transposase_17_sf"/>
</dbReference>
<name>A0AAW9R6R8_9GAMM</name>
<organism evidence="2 3">
    <name type="scientific">Elongatibacter sediminis</name>
    <dbReference type="NCBI Taxonomy" id="3119006"/>
    <lineage>
        <taxon>Bacteria</taxon>
        <taxon>Pseudomonadati</taxon>
        <taxon>Pseudomonadota</taxon>
        <taxon>Gammaproteobacteria</taxon>
        <taxon>Chromatiales</taxon>
        <taxon>Wenzhouxiangellaceae</taxon>
        <taxon>Elongatibacter</taxon>
    </lineage>
</organism>
<evidence type="ECO:0000313" key="3">
    <source>
        <dbReference type="Proteomes" id="UP001359886"/>
    </source>
</evidence>
<dbReference type="RefSeq" id="WP_354693854.1">
    <property type="nucleotide sequence ID" value="NZ_JAZHOG010000001.1"/>
</dbReference>
<gene>
    <name evidence="2" type="ORF">V3330_02760</name>
</gene>